<dbReference type="SUPFAM" id="SSF75620">
    <property type="entry name" value="Release factor"/>
    <property type="match status" value="1"/>
</dbReference>
<dbReference type="RefSeq" id="WP_054964651.1">
    <property type="nucleotide sequence ID" value="NZ_FMUN01000010.1"/>
</dbReference>
<keyword evidence="5" id="KW-1185">Reference proteome</keyword>
<dbReference type="NCBIfam" id="NF006718">
    <property type="entry name" value="PRK09256.1"/>
    <property type="match status" value="1"/>
</dbReference>
<evidence type="ECO:0000313" key="5">
    <source>
        <dbReference type="Proteomes" id="UP000183104"/>
    </source>
</evidence>
<dbReference type="Gene3D" id="3.30.160.20">
    <property type="match status" value="1"/>
</dbReference>
<dbReference type="GO" id="GO:0072344">
    <property type="term" value="P:rescue of stalled ribosome"/>
    <property type="evidence" value="ECO:0007669"/>
    <property type="project" value="TreeGrafter"/>
</dbReference>
<comment type="similarity">
    <text evidence="1">Belongs to the prokaryotic/mitochondrial release factor family.</text>
</comment>
<accession>A0A0P9CFU7</accession>
<dbReference type="InterPro" id="IPR000352">
    <property type="entry name" value="Pep_chain_release_fac_I"/>
</dbReference>
<dbReference type="GO" id="GO:0003747">
    <property type="term" value="F:translation release factor activity"/>
    <property type="evidence" value="ECO:0007669"/>
    <property type="project" value="InterPro"/>
</dbReference>
<dbReference type="PANTHER" id="PTHR47814:SF1">
    <property type="entry name" value="PEPTIDYL-TRNA HYDROLASE ARFB"/>
    <property type="match status" value="1"/>
</dbReference>
<feature type="domain" description="Prokaryotic-type class I peptide chain release factors" evidence="3">
    <location>
        <begin position="7"/>
        <end position="131"/>
    </location>
</feature>
<evidence type="ECO:0000259" key="3">
    <source>
        <dbReference type="Pfam" id="PF00472"/>
    </source>
</evidence>
<dbReference type="STRING" id="381306.AN478_00395"/>
<feature type="compositionally biased region" description="Basic residues" evidence="2">
    <location>
        <begin position="101"/>
        <end position="136"/>
    </location>
</feature>
<proteinExistence type="inferred from homology"/>
<dbReference type="PATRIC" id="fig|381306.5.peg.2857"/>
<evidence type="ECO:0000313" key="4">
    <source>
        <dbReference type="EMBL" id="SCY65618.1"/>
    </source>
</evidence>
<dbReference type="GO" id="GO:0043022">
    <property type="term" value="F:ribosome binding"/>
    <property type="evidence" value="ECO:0007669"/>
    <property type="project" value="TreeGrafter"/>
</dbReference>
<dbReference type="GO" id="GO:0004045">
    <property type="term" value="F:peptidyl-tRNA hydrolase activity"/>
    <property type="evidence" value="ECO:0007669"/>
    <property type="project" value="TreeGrafter"/>
</dbReference>
<dbReference type="EMBL" id="FMUN01000010">
    <property type="protein sequence ID" value="SCY65618.1"/>
    <property type="molecule type" value="Genomic_DNA"/>
</dbReference>
<dbReference type="InterPro" id="IPR045853">
    <property type="entry name" value="Pep_chain_release_fac_I_sf"/>
</dbReference>
<name>A0A0P9CFU7_9GAMM</name>
<dbReference type="PANTHER" id="PTHR47814">
    <property type="entry name" value="PEPTIDYL-TRNA HYDROLASE ARFB"/>
    <property type="match status" value="1"/>
</dbReference>
<dbReference type="Proteomes" id="UP000183104">
    <property type="component" value="Unassembled WGS sequence"/>
</dbReference>
<evidence type="ECO:0000256" key="1">
    <source>
        <dbReference type="ARBA" id="ARBA00010835"/>
    </source>
</evidence>
<evidence type="ECO:0000256" key="2">
    <source>
        <dbReference type="SAM" id="MobiDB-lite"/>
    </source>
</evidence>
<dbReference type="OrthoDB" id="9815709at2"/>
<dbReference type="Pfam" id="PF00472">
    <property type="entry name" value="RF-1"/>
    <property type="match status" value="1"/>
</dbReference>
<feature type="region of interest" description="Disordered" evidence="2">
    <location>
        <begin position="95"/>
        <end position="136"/>
    </location>
</feature>
<gene>
    <name evidence="4" type="ORF">SAMN05661077_0049</name>
</gene>
<protein>
    <submittedName>
        <fullName evidence="4">Ribosome-associated protein</fullName>
    </submittedName>
</protein>
<dbReference type="AlphaFoldDB" id="A0A0P9CFU7"/>
<organism evidence="4 5">
    <name type="scientific">Thiohalorhabdus denitrificans</name>
    <dbReference type="NCBI Taxonomy" id="381306"/>
    <lineage>
        <taxon>Bacteria</taxon>
        <taxon>Pseudomonadati</taxon>
        <taxon>Pseudomonadota</taxon>
        <taxon>Gammaproteobacteria</taxon>
        <taxon>Thiohalorhabdales</taxon>
        <taxon>Thiohalorhabdaceae</taxon>
        <taxon>Thiohalorhabdus</taxon>
    </lineage>
</organism>
<reference evidence="5" key="1">
    <citation type="submission" date="2016-10" db="EMBL/GenBank/DDBJ databases">
        <authorList>
            <person name="Varghese N."/>
        </authorList>
    </citation>
    <scope>NUCLEOTIDE SEQUENCE [LARGE SCALE GENOMIC DNA]</scope>
    <source>
        <strain evidence="5">HL 19</strain>
    </source>
</reference>
<sequence length="136" mass="15714">MLHISNQVQIPDSEIELHYVRAQGAGGQNVDKVATAVHLRFDIRASSLPERYRERLLAMNDNRITRDGVVVIKAQSYRSQEQNRADALGRLQELIRSAGHTPKKRRPTRPSRASQRKRKEAKKQHKQKKALRKKVF</sequence>